<evidence type="ECO:0000256" key="11">
    <source>
        <dbReference type="ARBA" id="ARBA00034617"/>
    </source>
</evidence>
<evidence type="ECO:0000256" key="3">
    <source>
        <dbReference type="ARBA" id="ARBA00022763"/>
    </source>
</evidence>
<evidence type="ECO:0000256" key="14">
    <source>
        <dbReference type="PROSITE-ProRule" id="PRU00560"/>
    </source>
</evidence>
<keyword evidence="10" id="KW-0413">Isomerase</keyword>
<keyword evidence="6 17" id="KW-0269">Exonuclease</keyword>
<keyword evidence="8" id="KW-0238">DNA-binding</keyword>
<sequence>MGLTTEQKKAAHASGSVAVTAGAGTGKTHMLTERYLYFLRDSQGFSPLQIIAVTFTEKAATELRSRIRQAVMQEMGDRLEVLAELEAAQISTFHSLATRICQEHPESANVPPDFTVQDATESALWQAEHFDNALAQLPADLYEVVPFSFMQTALSALLADPLTAEQSLERDRADWLPAIESFRERLLTDLSAQPNWVSACDRLSHIEGSAGDKIEIVRQEALKDAAEFSLTGDVSSLEALSTLLLTGGSKKNWPDLADFNAVKGAAKELRDIAKEAIQTLQVLNPNEYDDRTEAMLPAIKEAFRIVRGYLQNIKYHQRILDFNDLEVHALKALSDPAVAKYYAQRWQVFLIDEFQDTNPTQGKLLERLTKGSIITIVGDRKQSIYGFRRADTTVFEQWQTHIHAGDSAPVELSTSFRTHHSLMRQINQVFAPVLTDMHQPLQAHRQETLSPPPEIQLYTVEVDDDQKEDNALDTGLNAGRLVEAQKIADLVQSILIDAPIQVHDKASNQLRQIEAKDIAILGRTWGPLDLYSNALSARGIPVLQAGGGSLLDTREAKDVIALLRFLADPTDALALAAVLRSPFFAVSDRILYLFAQSLPDNKSWWNHLRETSVPELETAKQVLRDLLGARRVDAPTRLLQMCDRLTGYTAVIANLPGATRRMADWNGTLELVRSLEQGSADVLAVVRRLKQIISAAITLPRPAVEGGNAVSLMTIHGSKGLEWPVVFIPDLSHRSQPDSPVLRFEASLGVALKLQDKAGDSQKSAFYALLEQTQKAAEKEEAKRVFYVALTRARDRLMLTAASPSGGGLTLLKPGLDQAILATAIPFNPDLAKPVEPLPADIPSIPKQQMVRSAKIGLFELPVTALSDYALCPLRFKFRHIDGHPGYQTGTGPHQDAMALGRLTHKALELGIDSVEELAKQKSQLPIAAVKEAFSLAQKFHLADAYAEQRQGNLTWEKAVSLRVGTLTLNGIVDLVGDNFVLDFKTDQSMHPDHHRFQLWAYSRAAGKPIAHLAYLRHDRLYSLTSAELSALDQEATALVKQLTSGDFSACHNSLSCNICPYAEFCDSRVI</sequence>
<dbReference type="SUPFAM" id="SSF52540">
    <property type="entry name" value="P-loop containing nucleoside triphosphate hydrolases"/>
    <property type="match status" value="1"/>
</dbReference>
<dbReference type="PATRIC" id="fig|1666911.3.peg.408"/>
<evidence type="ECO:0000313" key="18">
    <source>
        <dbReference type="Proteomes" id="UP000050465"/>
    </source>
</evidence>
<evidence type="ECO:0000256" key="2">
    <source>
        <dbReference type="ARBA" id="ARBA00022741"/>
    </source>
</evidence>
<dbReference type="Pfam" id="PF13361">
    <property type="entry name" value="UvrD_C"/>
    <property type="match status" value="2"/>
</dbReference>
<keyword evidence="1" id="KW-0540">Nuclease</keyword>
<evidence type="ECO:0000256" key="9">
    <source>
        <dbReference type="ARBA" id="ARBA00023204"/>
    </source>
</evidence>
<dbReference type="GO" id="GO:0003677">
    <property type="term" value="F:DNA binding"/>
    <property type="evidence" value="ECO:0007669"/>
    <property type="project" value="UniProtKB-KW"/>
</dbReference>
<evidence type="ECO:0000256" key="1">
    <source>
        <dbReference type="ARBA" id="ARBA00022722"/>
    </source>
</evidence>
<dbReference type="AlphaFoldDB" id="A0A0P7ZFW9"/>
<dbReference type="GO" id="GO:0004527">
    <property type="term" value="F:exonuclease activity"/>
    <property type="evidence" value="ECO:0007669"/>
    <property type="project" value="UniProtKB-KW"/>
</dbReference>
<dbReference type="Gene3D" id="3.40.50.300">
    <property type="entry name" value="P-loop containing nucleotide triphosphate hydrolases"/>
    <property type="match status" value="4"/>
</dbReference>
<evidence type="ECO:0000256" key="13">
    <source>
        <dbReference type="ARBA" id="ARBA00048988"/>
    </source>
</evidence>
<evidence type="ECO:0000256" key="6">
    <source>
        <dbReference type="ARBA" id="ARBA00022839"/>
    </source>
</evidence>
<dbReference type="InterPro" id="IPR014017">
    <property type="entry name" value="DNA_helicase_UvrD-like_C"/>
</dbReference>
<dbReference type="InterPro" id="IPR011604">
    <property type="entry name" value="PDDEXK-like_dom_sf"/>
</dbReference>
<dbReference type="PROSITE" id="PS51217">
    <property type="entry name" value="UVRD_HELICASE_CTER"/>
    <property type="match status" value="1"/>
</dbReference>
<dbReference type="InterPro" id="IPR000212">
    <property type="entry name" value="DNA_helicase_UvrD/REP"/>
</dbReference>
<dbReference type="PROSITE" id="PS51198">
    <property type="entry name" value="UVRD_HELICASE_ATP_BIND"/>
    <property type="match status" value="1"/>
</dbReference>
<evidence type="ECO:0000256" key="12">
    <source>
        <dbReference type="ARBA" id="ARBA00034808"/>
    </source>
</evidence>
<comment type="catalytic activity">
    <reaction evidence="11">
        <text>Couples ATP hydrolysis with the unwinding of duplex DNA by translocating in the 3'-5' direction.</text>
        <dbReference type="EC" id="5.6.2.4"/>
    </reaction>
</comment>
<keyword evidence="7 14" id="KW-0067">ATP-binding</keyword>
<evidence type="ECO:0000259" key="16">
    <source>
        <dbReference type="PROSITE" id="PS51217"/>
    </source>
</evidence>
<comment type="caution">
    <text evidence="17">The sequence shown here is derived from an EMBL/GenBank/DDBJ whole genome shotgun (WGS) entry which is preliminary data.</text>
</comment>
<feature type="domain" description="UvrD-like helicase ATP-binding" evidence="15">
    <location>
        <begin position="1"/>
        <end position="419"/>
    </location>
</feature>
<dbReference type="GO" id="GO:0000725">
    <property type="term" value="P:recombinational repair"/>
    <property type="evidence" value="ECO:0007669"/>
    <property type="project" value="TreeGrafter"/>
</dbReference>
<evidence type="ECO:0000259" key="15">
    <source>
        <dbReference type="PROSITE" id="PS51198"/>
    </source>
</evidence>
<dbReference type="EC" id="5.6.2.4" evidence="12"/>
<dbReference type="Gene3D" id="3.90.320.10">
    <property type="match status" value="1"/>
</dbReference>
<accession>A0A0P7ZFW9</accession>
<dbReference type="InterPro" id="IPR027417">
    <property type="entry name" value="P-loop_NTPase"/>
</dbReference>
<gene>
    <name evidence="17" type="ORF">HLUCCA11_23410</name>
</gene>
<dbReference type="PANTHER" id="PTHR11070:SF2">
    <property type="entry name" value="ATP-DEPENDENT DNA HELICASE SRS2"/>
    <property type="match status" value="1"/>
</dbReference>
<dbReference type="Pfam" id="PF00580">
    <property type="entry name" value="UvrD-helicase"/>
    <property type="match status" value="1"/>
</dbReference>
<dbReference type="GO" id="GO:0043138">
    <property type="term" value="F:3'-5' DNA helicase activity"/>
    <property type="evidence" value="ECO:0007669"/>
    <property type="project" value="UniProtKB-EC"/>
</dbReference>
<evidence type="ECO:0000256" key="4">
    <source>
        <dbReference type="ARBA" id="ARBA00022801"/>
    </source>
</evidence>
<dbReference type="Pfam" id="PF12705">
    <property type="entry name" value="PDDEXK_1"/>
    <property type="match status" value="1"/>
</dbReference>
<proteinExistence type="predicted"/>
<feature type="domain" description="UvrD-like helicase C-terminal" evidence="16">
    <location>
        <begin position="424"/>
        <end position="720"/>
    </location>
</feature>
<evidence type="ECO:0000313" key="17">
    <source>
        <dbReference type="EMBL" id="KPQ31590.1"/>
    </source>
</evidence>
<evidence type="ECO:0000256" key="5">
    <source>
        <dbReference type="ARBA" id="ARBA00022806"/>
    </source>
</evidence>
<keyword evidence="2 14" id="KW-0547">Nucleotide-binding</keyword>
<dbReference type="Proteomes" id="UP000050465">
    <property type="component" value="Unassembled WGS sequence"/>
</dbReference>
<protein>
    <recommendedName>
        <fullName evidence="12">DNA 3'-5' helicase</fullName>
        <ecNumber evidence="12">5.6.2.4</ecNumber>
    </recommendedName>
</protein>
<keyword evidence="3" id="KW-0227">DNA damage</keyword>
<dbReference type="GO" id="GO:0005524">
    <property type="term" value="F:ATP binding"/>
    <property type="evidence" value="ECO:0007669"/>
    <property type="project" value="UniProtKB-UniRule"/>
</dbReference>
<feature type="binding site" evidence="14">
    <location>
        <begin position="21"/>
        <end position="28"/>
    </location>
    <ligand>
        <name>ATP</name>
        <dbReference type="ChEBI" id="CHEBI:30616"/>
    </ligand>
</feature>
<organism evidence="17 18">
    <name type="scientific">Phormidesmis priestleyi Ana</name>
    <dbReference type="NCBI Taxonomy" id="1666911"/>
    <lineage>
        <taxon>Bacteria</taxon>
        <taxon>Bacillati</taxon>
        <taxon>Cyanobacteriota</taxon>
        <taxon>Cyanophyceae</taxon>
        <taxon>Leptolyngbyales</taxon>
        <taxon>Leptolyngbyaceae</taxon>
        <taxon>Phormidesmis</taxon>
    </lineage>
</organism>
<evidence type="ECO:0000256" key="8">
    <source>
        <dbReference type="ARBA" id="ARBA00023125"/>
    </source>
</evidence>
<keyword evidence="5 14" id="KW-0347">Helicase</keyword>
<dbReference type="InterPro" id="IPR038726">
    <property type="entry name" value="PDDEXK_AddAB-type"/>
</dbReference>
<evidence type="ECO:0000256" key="10">
    <source>
        <dbReference type="ARBA" id="ARBA00023235"/>
    </source>
</evidence>
<comment type="catalytic activity">
    <reaction evidence="13">
        <text>ATP + H2O = ADP + phosphate + H(+)</text>
        <dbReference type="Rhea" id="RHEA:13065"/>
        <dbReference type="ChEBI" id="CHEBI:15377"/>
        <dbReference type="ChEBI" id="CHEBI:15378"/>
        <dbReference type="ChEBI" id="CHEBI:30616"/>
        <dbReference type="ChEBI" id="CHEBI:43474"/>
        <dbReference type="ChEBI" id="CHEBI:456216"/>
        <dbReference type="EC" id="5.6.2.4"/>
    </reaction>
</comment>
<evidence type="ECO:0000256" key="7">
    <source>
        <dbReference type="ARBA" id="ARBA00022840"/>
    </source>
</evidence>
<name>A0A0P7ZFW9_9CYAN</name>
<dbReference type="EMBL" id="LJZR01000094">
    <property type="protein sequence ID" value="KPQ31590.1"/>
    <property type="molecule type" value="Genomic_DNA"/>
</dbReference>
<keyword evidence="9" id="KW-0234">DNA repair</keyword>
<reference evidence="17 18" key="1">
    <citation type="submission" date="2015-09" db="EMBL/GenBank/DDBJ databases">
        <title>Identification and resolution of microdiversity through metagenomic sequencing of parallel consortia.</title>
        <authorList>
            <person name="Nelson W.C."/>
            <person name="Romine M.F."/>
            <person name="Lindemann S.R."/>
        </authorList>
    </citation>
    <scope>NUCLEOTIDE SEQUENCE [LARGE SCALE GENOMIC DNA]</scope>
    <source>
        <strain evidence="17">Ana</strain>
    </source>
</reference>
<dbReference type="STRING" id="1666911.HLUCCA11_23410"/>
<keyword evidence="4 14" id="KW-0378">Hydrolase</keyword>
<dbReference type="InterPro" id="IPR014016">
    <property type="entry name" value="UvrD-like_ATP-bd"/>
</dbReference>
<dbReference type="PANTHER" id="PTHR11070">
    <property type="entry name" value="UVRD / RECB / PCRA DNA HELICASE FAMILY MEMBER"/>
    <property type="match status" value="1"/>
</dbReference>